<keyword evidence="1" id="KW-0812">Transmembrane</keyword>
<keyword evidence="1" id="KW-1133">Transmembrane helix</keyword>
<evidence type="ECO:0000256" key="1">
    <source>
        <dbReference type="SAM" id="Phobius"/>
    </source>
</evidence>
<dbReference type="EMBL" id="JAPXFL010000005">
    <property type="protein sequence ID" value="KAK9506889.1"/>
    <property type="molecule type" value="Genomic_DNA"/>
</dbReference>
<accession>A0AAW1DEB3</accession>
<keyword evidence="3" id="KW-1185">Reference proteome</keyword>
<evidence type="ECO:0000313" key="2">
    <source>
        <dbReference type="EMBL" id="KAK9506889.1"/>
    </source>
</evidence>
<gene>
    <name evidence="2" type="ORF">O3M35_008740</name>
</gene>
<dbReference type="Proteomes" id="UP001461498">
    <property type="component" value="Unassembled WGS sequence"/>
</dbReference>
<reference evidence="2 3" key="1">
    <citation type="submission" date="2022-12" db="EMBL/GenBank/DDBJ databases">
        <title>Chromosome-level genome assembly of true bugs.</title>
        <authorList>
            <person name="Ma L."/>
            <person name="Li H."/>
        </authorList>
    </citation>
    <scope>NUCLEOTIDE SEQUENCE [LARGE SCALE GENOMIC DNA]</scope>
    <source>
        <strain evidence="2">Lab_2022b</strain>
    </source>
</reference>
<sequence>MSLDRKYTRQCGHINSGMVVESERKFFRVTFKSNDRLDATGFNATYQFFEEVTAVAPTVVPISSSNHLSKYILFCYFFLFTLTLIGVKMI</sequence>
<comment type="caution">
    <text evidence="2">The sequence shown here is derived from an EMBL/GenBank/DDBJ whole genome shotgun (WGS) entry which is preliminary data.</text>
</comment>
<evidence type="ECO:0008006" key="4">
    <source>
        <dbReference type="Google" id="ProtNLM"/>
    </source>
</evidence>
<dbReference type="InterPro" id="IPR035914">
    <property type="entry name" value="Sperma_CUB_dom_sf"/>
</dbReference>
<dbReference type="AlphaFoldDB" id="A0AAW1DEB3"/>
<proteinExistence type="predicted"/>
<feature type="transmembrane region" description="Helical" evidence="1">
    <location>
        <begin position="71"/>
        <end position="89"/>
    </location>
</feature>
<keyword evidence="1" id="KW-0472">Membrane</keyword>
<dbReference type="SUPFAM" id="SSF49854">
    <property type="entry name" value="Spermadhesin, CUB domain"/>
    <property type="match status" value="1"/>
</dbReference>
<organism evidence="2 3">
    <name type="scientific">Rhynocoris fuscipes</name>
    <dbReference type="NCBI Taxonomy" id="488301"/>
    <lineage>
        <taxon>Eukaryota</taxon>
        <taxon>Metazoa</taxon>
        <taxon>Ecdysozoa</taxon>
        <taxon>Arthropoda</taxon>
        <taxon>Hexapoda</taxon>
        <taxon>Insecta</taxon>
        <taxon>Pterygota</taxon>
        <taxon>Neoptera</taxon>
        <taxon>Paraneoptera</taxon>
        <taxon>Hemiptera</taxon>
        <taxon>Heteroptera</taxon>
        <taxon>Panheteroptera</taxon>
        <taxon>Cimicomorpha</taxon>
        <taxon>Reduviidae</taxon>
        <taxon>Harpactorinae</taxon>
        <taxon>Harpactorini</taxon>
        <taxon>Rhynocoris</taxon>
    </lineage>
</organism>
<protein>
    <recommendedName>
        <fullName evidence="4">CUB domain-containing protein</fullName>
    </recommendedName>
</protein>
<evidence type="ECO:0000313" key="3">
    <source>
        <dbReference type="Proteomes" id="UP001461498"/>
    </source>
</evidence>
<name>A0AAW1DEB3_9HEMI</name>